<reference evidence="2 3" key="1">
    <citation type="submission" date="2021-03" db="EMBL/GenBank/DDBJ databases">
        <title>Complete genome of Streptomyces formicae strain 1H-GS9 (DSM 100524).</title>
        <authorList>
            <person name="Atanasov K.E."/>
            <person name="Altabella T."/>
            <person name="Ferrer A."/>
        </authorList>
    </citation>
    <scope>NUCLEOTIDE SEQUENCE [LARGE SCALE GENOMIC DNA]</scope>
    <source>
        <strain evidence="2 3">1H-GS9</strain>
    </source>
</reference>
<protein>
    <submittedName>
        <fullName evidence="2">Uncharacterized protein</fullName>
    </submittedName>
</protein>
<organism evidence="2 3">
    <name type="scientific">Streptomyces formicae</name>
    <dbReference type="NCBI Taxonomy" id="1616117"/>
    <lineage>
        <taxon>Bacteria</taxon>
        <taxon>Bacillati</taxon>
        <taxon>Actinomycetota</taxon>
        <taxon>Actinomycetes</taxon>
        <taxon>Kitasatosporales</taxon>
        <taxon>Streptomycetaceae</taxon>
        <taxon>Streptomyces</taxon>
    </lineage>
</organism>
<dbReference type="EMBL" id="CP071872">
    <property type="protein sequence ID" value="UNM13769.1"/>
    <property type="molecule type" value="Genomic_DNA"/>
</dbReference>
<evidence type="ECO:0000313" key="3">
    <source>
        <dbReference type="Proteomes" id="UP000828924"/>
    </source>
</evidence>
<proteinExistence type="predicted"/>
<dbReference type="RefSeq" id="WP_242332691.1">
    <property type="nucleotide sequence ID" value="NZ_CP071872.1"/>
</dbReference>
<sequence length="138" mass="15022">MTALDAALAAGRREAEALMRDTISLYRPGPDIFDRATGQSIPGHPAVIFYTGKARVKAEQLADSEVQAGEREVVLRQYKVTLPFSTALPESGERPKPGDVVDVSASPDPRLVGRRLWVTGVQYSGTATAWRIIVEDRS</sequence>
<gene>
    <name evidence="2" type="ORF">J4032_21985</name>
</gene>
<accession>A0ABY3WMA8</accession>
<dbReference type="Proteomes" id="UP000828924">
    <property type="component" value="Chromosome"/>
</dbReference>
<dbReference type="Pfam" id="PF19586">
    <property type="entry name" value="DUF6093"/>
    <property type="match status" value="1"/>
</dbReference>
<evidence type="ECO:0000256" key="1">
    <source>
        <dbReference type="SAM" id="MobiDB-lite"/>
    </source>
</evidence>
<keyword evidence="3" id="KW-1185">Reference proteome</keyword>
<evidence type="ECO:0000313" key="2">
    <source>
        <dbReference type="EMBL" id="UNM13769.1"/>
    </source>
</evidence>
<dbReference type="InterPro" id="IPR046075">
    <property type="entry name" value="DUF6093"/>
</dbReference>
<feature type="region of interest" description="Disordered" evidence="1">
    <location>
        <begin position="86"/>
        <end position="106"/>
    </location>
</feature>
<name>A0ABY3WMA8_9ACTN</name>